<evidence type="ECO:0000259" key="1">
    <source>
        <dbReference type="Pfam" id="PF05048"/>
    </source>
</evidence>
<proteinExistence type="predicted"/>
<dbReference type="AlphaFoldDB" id="X0X0U0"/>
<sequence length="262" mass="29321">LQDLSDSTVENNILIGAGFHIYNNDITATTSNTIEGNTVDGKQYGFFYNKTGEIIDGNAYGQIYLFNSVNTRIENQTLSASIWGLQIHKCTDVVVDNVEVFGRGGIEVKESDGITIQNCYLEGYWDGLDFNLVTDVVILNNRLIGYNYAIDASYVDGFQIHNNTLLEVEENGMYLEDCWNLEIKFNIVTVNVVHIGTDLAIVLWLCENVTIYYNVFIDINDNSVPIVEGNSSTNIIWYDATLEVGNHYSDWIGTGDYSIPGD</sequence>
<gene>
    <name evidence="2" type="ORF">S01H1_48986</name>
</gene>
<dbReference type="EMBL" id="BARS01031481">
    <property type="protein sequence ID" value="GAG18621.1"/>
    <property type="molecule type" value="Genomic_DNA"/>
</dbReference>
<name>X0X0U0_9ZZZZ</name>
<dbReference type="InterPro" id="IPR012334">
    <property type="entry name" value="Pectin_lyas_fold"/>
</dbReference>
<evidence type="ECO:0000313" key="2">
    <source>
        <dbReference type="EMBL" id="GAG18621.1"/>
    </source>
</evidence>
<feature type="non-terminal residue" evidence="2">
    <location>
        <position position="1"/>
    </location>
</feature>
<accession>X0X0U0</accession>
<comment type="caution">
    <text evidence="2">The sequence shown here is derived from an EMBL/GenBank/DDBJ whole genome shotgun (WGS) entry which is preliminary data.</text>
</comment>
<feature type="non-terminal residue" evidence="2">
    <location>
        <position position="262"/>
    </location>
</feature>
<dbReference type="Gene3D" id="2.160.20.10">
    <property type="entry name" value="Single-stranded right-handed beta-helix, Pectin lyase-like"/>
    <property type="match status" value="1"/>
</dbReference>
<dbReference type="SMART" id="SM00710">
    <property type="entry name" value="PbH1"/>
    <property type="match status" value="7"/>
</dbReference>
<reference evidence="2" key="1">
    <citation type="journal article" date="2014" name="Front. Microbiol.">
        <title>High frequency of phylogenetically diverse reductive dehalogenase-homologous genes in deep subseafloor sedimentary metagenomes.</title>
        <authorList>
            <person name="Kawai M."/>
            <person name="Futagami T."/>
            <person name="Toyoda A."/>
            <person name="Takaki Y."/>
            <person name="Nishi S."/>
            <person name="Hori S."/>
            <person name="Arai W."/>
            <person name="Tsubouchi T."/>
            <person name="Morono Y."/>
            <person name="Uchiyama I."/>
            <person name="Ito T."/>
            <person name="Fujiyama A."/>
            <person name="Inagaki F."/>
            <person name="Takami H."/>
        </authorList>
    </citation>
    <scope>NUCLEOTIDE SEQUENCE</scope>
    <source>
        <strain evidence="2">Expedition CK06-06</strain>
    </source>
</reference>
<dbReference type="SUPFAM" id="SSF51126">
    <property type="entry name" value="Pectin lyase-like"/>
    <property type="match status" value="1"/>
</dbReference>
<dbReference type="InterPro" id="IPR007742">
    <property type="entry name" value="NosD_dom"/>
</dbReference>
<organism evidence="2">
    <name type="scientific">marine sediment metagenome</name>
    <dbReference type="NCBI Taxonomy" id="412755"/>
    <lineage>
        <taxon>unclassified sequences</taxon>
        <taxon>metagenomes</taxon>
        <taxon>ecological metagenomes</taxon>
    </lineage>
</organism>
<dbReference type="Pfam" id="PF05048">
    <property type="entry name" value="NosD"/>
    <property type="match status" value="1"/>
</dbReference>
<feature type="domain" description="Periplasmic copper-binding protein NosD beta helix" evidence="1">
    <location>
        <begin position="62"/>
        <end position="251"/>
    </location>
</feature>
<dbReference type="InterPro" id="IPR006626">
    <property type="entry name" value="PbH1"/>
</dbReference>
<dbReference type="InterPro" id="IPR011050">
    <property type="entry name" value="Pectin_lyase_fold/virulence"/>
</dbReference>
<protein>
    <recommendedName>
        <fullName evidence="1">Periplasmic copper-binding protein NosD beta helix domain-containing protein</fullName>
    </recommendedName>
</protein>